<dbReference type="Gene3D" id="3.40.50.10300">
    <property type="entry name" value="CoaB-like"/>
    <property type="match status" value="1"/>
</dbReference>
<dbReference type="GO" id="GO:0015941">
    <property type="term" value="P:pantothenate catabolic process"/>
    <property type="evidence" value="ECO:0007669"/>
    <property type="project" value="InterPro"/>
</dbReference>
<dbReference type="GO" id="GO:0004633">
    <property type="term" value="F:phosphopantothenoylcysteine decarboxylase activity"/>
    <property type="evidence" value="ECO:0007669"/>
    <property type="project" value="UniProtKB-EC"/>
</dbReference>
<feature type="domain" description="Flavoprotein" evidence="3">
    <location>
        <begin position="8"/>
        <end position="177"/>
    </location>
</feature>
<dbReference type="GO" id="GO:0071513">
    <property type="term" value="C:phosphopantothenoylcysteine decarboxylase complex"/>
    <property type="evidence" value="ECO:0007669"/>
    <property type="project" value="TreeGrafter"/>
</dbReference>
<dbReference type="EC" id="4.1.1.36" evidence="5"/>
<feature type="domain" description="DNA/pantothenate metabolism flavoprotein C-terminal" evidence="4">
    <location>
        <begin position="187"/>
        <end position="415"/>
    </location>
</feature>
<dbReference type="InterPro" id="IPR003382">
    <property type="entry name" value="Flavoprotein"/>
</dbReference>
<reference evidence="5" key="1">
    <citation type="submission" date="2018-06" db="EMBL/GenBank/DDBJ databases">
        <authorList>
            <person name="Zhirakovskaya E."/>
        </authorList>
    </citation>
    <scope>NUCLEOTIDE SEQUENCE</scope>
</reference>
<dbReference type="InterPro" id="IPR005252">
    <property type="entry name" value="CoaBC"/>
</dbReference>
<sequence>MTKSLQNKNILLGVCGGIAAYKSADLVRRLKDAGADVRVVMTTAATEFITPLTFQALSGYPVHTGLLDTEAEAAMGHIELARWADLILIAPATANSIARLASGEAGDLLSAVCLASRSKIAIAPAMNHVMWSSPATQANLQQLKNRQISVFGPASGSQACGEVGEGRLLEVAEIVNASAALFDAGLLQGVNILITAGPTFEPIDPVRYIGNRSSGRMGFAIAEAAVEQGAVVTLVAGPVHIDTPARLERIDVQTAAQMHQAVMEHVAQQDIFIATAAVSDYRPEQAQTQKIKKQPGETNQQLSLSLIQNADILADVAARNKPPFTLGFAAETRDVKHYALGKLERKKLNMIAANQVSHADDSNEEKTQDTGFNSEFNALQVFYKTGGPVSETISETTLQRCRKTELARKLIYLLAEQYQAQ</sequence>
<evidence type="ECO:0000256" key="1">
    <source>
        <dbReference type="ARBA" id="ARBA00022793"/>
    </source>
</evidence>
<name>A0A3B0WYS3_9ZZZZ</name>
<keyword evidence="5" id="KW-0436">Ligase</keyword>
<keyword evidence="2 5" id="KW-0456">Lyase</keyword>
<dbReference type="GO" id="GO:0015937">
    <property type="term" value="P:coenzyme A biosynthetic process"/>
    <property type="evidence" value="ECO:0007669"/>
    <property type="project" value="InterPro"/>
</dbReference>
<evidence type="ECO:0000313" key="5">
    <source>
        <dbReference type="EMBL" id="VAW61178.1"/>
    </source>
</evidence>
<evidence type="ECO:0000259" key="4">
    <source>
        <dbReference type="Pfam" id="PF04127"/>
    </source>
</evidence>
<dbReference type="GO" id="GO:0004632">
    <property type="term" value="F:phosphopantothenate--cysteine ligase activity"/>
    <property type="evidence" value="ECO:0007669"/>
    <property type="project" value="UniProtKB-EC"/>
</dbReference>
<dbReference type="EMBL" id="UOFG01000140">
    <property type="protein sequence ID" value="VAW61178.1"/>
    <property type="molecule type" value="Genomic_DNA"/>
</dbReference>
<dbReference type="Pfam" id="PF02441">
    <property type="entry name" value="Flavoprotein"/>
    <property type="match status" value="1"/>
</dbReference>
<dbReference type="HAMAP" id="MF_02225">
    <property type="entry name" value="CoaBC"/>
    <property type="match status" value="1"/>
</dbReference>
<dbReference type="PANTHER" id="PTHR14359:SF6">
    <property type="entry name" value="PHOSPHOPANTOTHENOYLCYSTEINE DECARBOXYLASE"/>
    <property type="match status" value="1"/>
</dbReference>
<evidence type="ECO:0000256" key="2">
    <source>
        <dbReference type="ARBA" id="ARBA00023239"/>
    </source>
</evidence>
<dbReference type="GO" id="GO:0010181">
    <property type="term" value="F:FMN binding"/>
    <property type="evidence" value="ECO:0007669"/>
    <property type="project" value="InterPro"/>
</dbReference>
<gene>
    <name evidence="5" type="ORF">MNBD_GAMMA11-1188</name>
</gene>
<dbReference type="Gene3D" id="3.40.50.1950">
    <property type="entry name" value="Flavin prenyltransferase-like"/>
    <property type="match status" value="1"/>
</dbReference>
<dbReference type="Pfam" id="PF04127">
    <property type="entry name" value="DFP"/>
    <property type="match status" value="1"/>
</dbReference>
<accession>A0A3B0WYS3</accession>
<dbReference type="InterPro" id="IPR035929">
    <property type="entry name" value="CoaB-like_sf"/>
</dbReference>
<dbReference type="NCBIfam" id="TIGR00521">
    <property type="entry name" value="coaBC_dfp"/>
    <property type="match status" value="1"/>
</dbReference>
<dbReference type="PANTHER" id="PTHR14359">
    <property type="entry name" value="HOMO-OLIGOMERIC FLAVIN CONTAINING CYS DECARBOXYLASE FAMILY"/>
    <property type="match status" value="1"/>
</dbReference>
<evidence type="ECO:0000259" key="3">
    <source>
        <dbReference type="Pfam" id="PF02441"/>
    </source>
</evidence>
<dbReference type="InterPro" id="IPR007085">
    <property type="entry name" value="DNA/pantothenate-metab_flavo_C"/>
</dbReference>
<dbReference type="EC" id="6.3.2.5" evidence="5"/>
<proteinExistence type="inferred from homology"/>
<organism evidence="5">
    <name type="scientific">hydrothermal vent metagenome</name>
    <dbReference type="NCBI Taxonomy" id="652676"/>
    <lineage>
        <taxon>unclassified sequences</taxon>
        <taxon>metagenomes</taxon>
        <taxon>ecological metagenomes</taxon>
    </lineage>
</organism>
<dbReference type="SUPFAM" id="SSF102645">
    <property type="entry name" value="CoaB-like"/>
    <property type="match status" value="1"/>
</dbReference>
<protein>
    <submittedName>
        <fullName evidence="5">Phosphopantothenoylcysteine decarboxylase / Phosphopantothenoylcysteine synthetase</fullName>
        <ecNumber evidence="5">4.1.1.36</ecNumber>
        <ecNumber evidence="5">6.3.2.5</ecNumber>
    </submittedName>
</protein>
<dbReference type="SUPFAM" id="SSF52507">
    <property type="entry name" value="Homo-oligomeric flavin-containing Cys decarboxylases, HFCD"/>
    <property type="match status" value="1"/>
</dbReference>
<dbReference type="InterPro" id="IPR036551">
    <property type="entry name" value="Flavin_trans-like"/>
</dbReference>
<dbReference type="AlphaFoldDB" id="A0A3B0WYS3"/>
<keyword evidence="1" id="KW-0210">Decarboxylase</keyword>